<name>A0A822ZBW8_NELNU</name>
<evidence type="ECO:0000313" key="1">
    <source>
        <dbReference type="EMBL" id="DAD43724.1"/>
    </source>
</evidence>
<accession>A0A822ZBW8</accession>
<gene>
    <name evidence="1" type="ORF">HUJ06_001954</name>
</gene>
<keyword evidence="2" id="KW-1185">Reference proteome</keyword>
<organism evidence="1 2">
    <name type="scientific">Nelumbo nucifera</name>
    <name type="common">Sacred lotus</name>
    <dbReference type="NCBI Taxonomy" id="4432"/>
    <lineage>
        <taxon>Eukaryota</taxon>
        <taxon>Viridiplantae</taxon>
        <taxon>Streptophyta</taxon>
        <taxon>Embryophyta</taxon>
        <taxon>Tracheophyta</taxon>
        <taxon>Spermatophyta</taxon>
        <taxon>Magnoliopsida</taxon>
        <taxon>Proteales</taxon>
        <taxon>Nelumbonaceae</taxon>
        <taxon>Nelumbo</taxon>
    </lineage>
</organism>
<sequence>MEAYQCIVEASHSGDLKSASECITDPYADINFISVVCLTLRKTEVLLHDKSANEVRVEYEEVNKEN</sequence>
<evidence type="ECO:0000313" key="2">
    <source>
        <dbReference type="Proteomes" id="UP000607653"/>
    </source>
</evidence>
<proteinExistence type="predicted"/>
<comment type="caution">
    <text evidence="1">The sequence shown here is derived from an EMBL/GenBank/DDBJ whole genome shotgun (WGS) entry which is preliminary data.</text>
</comment>
<dbReference type="Proteomes" id="UP000607653">
    <property type="component" value="Unassembled WGS sequence"/>
</dbReference>
<protein>
    <submittedName>
        <fullName evidence="1">Uncharacterized protein</fullName>
    </submittedName>
</protein>
<dbReference type="EMBL" id="DUZY01000006">
    <property type="protein sequence ID" value="DAD43724.1"/>
    <property type="molecule type" value="Genomic_DNA"/>
</dbReference>
<reference evidence="1 2" key="1">
    <citation type="journal article" date="2020" name="Mol. Biol. Evol.">
        <title>Distinct Expression and Methylation Patterns for Genes with Different Fates following a Single Whole-Genome Duplication in Flowering Plants.</title>
        <authorList>
            <person name="Shi T."/>
            <person name="Rahmani R.S."/>
            <person name="Gugger P.F."/>
            <person name="Wang M."/>
            <person name="Li H."/>
            <person name="Zhang Y."/>
            <person name="Li Z."/>
            <person name="Wang Q."/>
            <person name="Van de Peer Y."/>
            <person name="Marchal K."/>
            <person name="Chen J."/>
        </authorList>
    </citation>
    <scope>NUCLEOTIDE SEQUENCE [LARGE SCALE GENOMIC DNA]</scope>
    <source>
        <tissue evidence="1">Leaf</tissue>
    </source>
</reference>
<dbReference type="AlphaFoldDB" id="A0A822ZBW8"/>